<feature type="signal peptide" evidence="1">
    <location>
        <begin position="1"/>
        <end position="24"/>
    </location>
</feature>
<comment type="caution">
    <text evidence="3">The sequence shown here is derived from an EMBL/GenBank/DDBJ whole genome shotgun (WGS) entry which is preliminary data.</text>
</comment>
<evidence type="ECO:0000256" key="1">
    <source>
        <dbReference type="SAM" id="SignalP"/>
    </source>
</evidence>
<name>A0A7Y9S280_9ACTN</name>
<dbReference type="InterPro" id="IPR006141">
    <property type="entry name" value="Intein_N"/>
</dbReference>
<dbReference type="RefSeq" id="WP_179501888.1">
    <property type="nucleotide sequence ID" value="NZ_JACCAA010000001.1"/>
</dbReference>
<keyword evidence="1" id="KW-0732">Signal</keyword>
<proteinExistence type="predicted"/>
<dbReference type="InterPro" id="IPR003587">
    <property type="entry name" value="Hint_dom_N"/>
</dbReference>
<dbReference type="Gene3D" id="2.170.16.10">
    <property type="entry name" value="Hedgehog/Intein (Hint) domain"/>
    <property type="match status" value="1"/>
</dbReference>
<sequence length="362" mass="39177">MIRLVRAVQGGVVVVLLAIFTVPAAGVAQATTNAEFGHVYPCDGIHASAVLTDCATERGPPASRYTYNATPAPTAVDRWSAGALARSGGSTSRAGTTYNAPIALAPVAPAIRTASGHAEDVDGSLSSFPRWHVAAKTRKLDNVDGLPCNCFVAGTKVQTADGEKPIEDIDVGDRVWAKDFDTGESHLRTVTGLFQKHADEVMSITVADGAEVTVTDEHPFYVTGEGWVMSGDLRVGDRLAQRDGTSTTIRSIEVAPARTTVYNFEVAGDHNYYVTEAQLLVHNCPVSPHAQKQMDVRGISQAEVDRVLERQPFSYWHDDQWKSGFYDPKSGLFVAKTIDDTVNTVMTNVDKAYVSRLQRRRP</sequence>
<dbReference type="SUPFAM" id="SSF51294">
    <property type="entry name" value="Hedgehog/intein (Hint) domain"/>
    <property type="match status" value="1"/>
</dbReference>
<evidence type="ECO:0000259" key="2">
    <source>
        <dbReference type="SMART" id="SM00306"/>
    </source>
</evidence>
<dbReference type="CDD" id="cd00081">
    <property type="entry name" value="Hint"/>
    <property type="match status" value="1"/>
</dbReference>
<dbReference type="SMART" id="SM00306">
    <property type="entry name" value="HintN"/>
    <property type="match status" value="1"/>
</dbReference>
<dbReference type="NCBIfam" id="TIGR01445">
    <property type="entry name" value="intein_Nterm"/>
    <property type="match status" value="1"/>
</dbReference>
<feature type="domain" description="Hint" evidence="2">
    <location>
        <begin position="148"/>
        <end position="243"/>
    </location>
</feature>
<gene>
    <name evidence="3" type="ORF">BJ980_001681</name>
</gene>
<evidence type="ECO:0000313" key="3">
    <source>
        <dbReference type="EMBL" id="NYG58758.1"/>
    </source>
</evidence>
<reference evidence="3 4" key="1">
    <citation type="submission" date="2020-07" db="EMBL/GenBank/DDBJ databases">
        <title>Sequencing the genomes of 1000 actinobacteria strains.</title>
        <authorList>
            <person name="Klenk H.-P."/>
        </authorList>
    </citation>
    <scope>NUCLEOTIDE SEQUENCE [LARGE SCALE GENOMIC DNA]</scope>
    <source>
        <strain evidence="3 4">DSM 23819</strain>
    </source>
</reference>
<organism evidence="3 4">
    <name type="scientific">Nocardioides daedukensis</name>
    <dbReference type="NCBI Taxonomy" id="634462"/>
    <lineage>
        <taxon>Bacteria</taxon>
        <taxon>Bacillati</taxon>
        <taxon>Actinomycetota</taxon>
        <taxon>Actinomycetes</taxon>
        <taxon>Propionibacteriales</taxon>
        <taxon>Nocardioidaceae</taxon>
        <taxon>Nocardioides</taxon>
    </lineage>
</organism>
<dbReference type="AlphaFoldDB" id="A0A7Y9S280"/>
<dbReference type="InterPro" id="IPR030934">
    <property type="entry name" value="Intein_C"/>
</dbReference>
<dbReference type="PROSITE" id="PS50818">
    <property type="entry name" value="INTEIN_C_TER"/>
    <property type="match status" value="1"/>
</dbReference>
<dbReference type="PROSITE" id="PS50817">
    <property type="entry name" value="INTEIN_N_TER"/>
    <property type="match status" value="1"/>
</dbReference>
<dbReference type="InterPro" id="IPR036844">
    <property type="entry name" value="Hint_dom_sf"/>
</dbReference>
<dbReference type="Proteomes" id="UP000540656">
    <property type="component" value="Unassembled WGS sequence"/>
</dbReference>
<dbReference type="NCBIfam" id="TIGR01443">
    <property type="entry name" value="intein_Cterm"/>
    <property type="match status" value="1"/>
</dbReference>
<protein>
    <recommendedName>
        <fullName evidence="2">Hint domain-containing protein</fullName>
    </recommendedName>
</protein>
<feature type="chain" id="PRO_5038788235" description="Hint domain-containing protein" evidence="1">
    <location>
        <begin position="25"/>
        <end position="362"/>
    </location>
</feature>
<evidence type="ECO:0000313" key="4">
    <source>
        <dbReference type="Proteomes" id="UP000540656"/>
    </source>
</evidence>
<dbReference type="EMBL" id="JACCAA010000001">
    <property type="protein sequence ID" value="NYG58758.1"/>
    <property type="molecule type" value="Genomic_DNA"/>
</dbReference>
<dbReference type="GO" id="GO:0016539">
    <property type="term" value="P:intein-mediated protein splicing"/>
    <property type="evidence" value="ECO:0007669"/>
    <property type="project" value="InterPro"/>
</dbReference>
<dbReference type="Pfam" id="PF07591">
    <property type="entry name" value="PT-HINT"/>
    <property type="match status" value="1"/>
</dbReference>
<keyword evidence="4" id="KW-1185">Reference proteome</keyword>
<accession>A0A7Y9S280</accession>